<reference evidence="1 2" key="1">
    <citation type="submission" date="2019-03" db="EMBL/GenBank/DDBJ databases">
        <title>First draft genome of Liparis tanakae, snailfish: a comprehensive survey of snailfish specific genes.</title>
        <authorList>
            <person name="Kim W."/>
            <person name="Song I."/>
            <person name="Jeong J.-H."/>
            <person name="Kim D."/>
            <person name="Kim S."/>
            <person name="Ryu S."/>
            <person name="Song J.Y."/>
            <person name="Lee S.K."/>
        </authorList>
    </citation>
    <scope>NUCLEOTIDE SEQUENCE [LARGE SCALE GENOMIC DNA]</scope>
    <source>
        <tissue evidence="1">Muscle</tissue>
    </source>
</reference>
<name>A0A4Z2GEV0_9TELE</name>
<keyword evidence="2" id="KW-1185">Reference proteome</keyword>
<evidence type="ECO:0000313" key="2">
    <source>
        <dbReference type="Proteomes" id="UP000314294"/>
    </source>
</evidence>
<organism evidence="1 2">
    <name type="scientific">Liparis tanakae</name>
    <name type="common">Tanaka's snailfish</name>
    <dbReference type="NCBI Taxonomy" id="230148"/>
    <lineage>
        <taxon>Eukaryota</taxon>
        <taxon>Metazoa</taxon>
        <taxon>Chordata</taxon>
        <taxon>Craniata</taxon>
        <taxon>Vertebrata</taxon>
        <taxon>Euteleostomi</taxon>
        <taxon>Actinopterygii</taxon>
        <taxon>Neopterygii</taxon>
        <taxon>Teleostei</taxon>
        <taxon>Neoteleostei</taxon>
        <taxon>Acanthomorphata</taxon>
        <taxon>Eupercaria</taxon>
        <taxon>Perciformes</taxon>
        <taxon>Cottioidei</taxon>
        <taxon>Cottales</taxon>
        <taxon>Liparidae</taxon>
        <taxon>Liparis</taxon>
    </lineage>
</organism>
<dbReference type="AlphaFoldDB" id="A0A4Z2GEV0"/>
<protein>
    <submittedName>
        <fullName evidence="1">Uncharacterized protein</fullName>
    </submittedName>
</protein>
<dbReference type="Proteomes" id="UP000314294">
    <property type="component" value="Unassembled WGS sequence"/>
</dbReference>
<proteinExistence type="predicted"/>
<comment type="caution">
    <text evidence="1">The sequence shown here is derived from an EMBL/GenBank/DDBJ whole genome shotgun (WGS) entry which is preliminary data.</text>
</comment>
<gene>
    <name evidence="1" type="ORF">EYF80_037736</name>
</gene>
<sequence length="116" mass="12651">MAKATLLSTADRLEPVFDKDCKKHPGVLHSANLERKQRSAVCSLSFMLRSRQRRGEPGICQITISIREVGLQFNSAAVGINSQINEALLVVDASQVSMDNRMVGAQTQGSQPMLPV</sequence>
<evidence type="ECO:0000313" key="1">
    <source>
        <dbReference type="EMBL" id="TNN52076.1"/>
    </source>
</evidence>
<accession>A0A4Z2GEV0</accession>
<dbReference type="EMBL" id="SRLO01000560">
    <property type="protein sequence ID" value="TNN52076.1"/>
    <property type="molecule type" value="Genomic_DNA"/>
</dbReference>